<proteinExistence type="predicted"/>
<evidence type="ECO:0000313" key="1">
    <source>
        <dbReference type="EMBL" id="MED1204672.1"/>
    </source>
</evidence>
<keyword evidence="2" id="KW-1185">Reference proteome</keyword>
<dbReference type="Proteomes" id="UP001341444">
    <property type="component" value="Unassembled WGS sequence"/>
</dbReference>
<dbReference type="RefSeq" id="WP_066268290.1">
    <property type="nucleotide sequence ID" value="NZ_JARMAB010000025.1"/>
</dbReference>
<gene>
    <name evidence="1" type="ORF">P4T90_16620</name>
</gene>
<dbReference type="InterPro" id="IPR041881">
    <property type="entry name" value="PqqD_sf"/>
</dbReference>
<name>A0ABU6MJ25_9BACI</name>
<dbReference type="InterPro" id="IPR008792">
    <property type="entry name" value="PQQD"/>
</dbReference>
<evidence type="ECO:0000313" key="2">
    <source>
        <dbReference type="Proteomes" id="UP001341444"/>
    </source>
</evidence>
<protein>
    <submittedName>
        <fullName evidence="1">PqqD family protein</fullName>
    </submittedName>
</protein>
<dbReference type="Gene3D" id="1.10.10.1150">
    <property type="entry name" value="Coenzyme PQQ synthesis protein D (PqqD)"/>
    <property type="match status" value="1"/>
</dbReference>
<reference evidence="1 2" key="1">
    <citation type="submission" date="2023-03" db="EMBL/GenBank/DDBJ databases">
        <title>Bacillus Genome Sequencing.</title>
        <authorList>
            <person name="Dunlap C."/>
        </authorList>
    </citation>
    <scope>NUCLEOTIDE SEQUENCE [LARGE SCALE GENOMIC DNA]</scope>
    <source>
        <strain evidence="1 2">B-23453</strain>
    </source>
</reference>
<dbReference type="Pfam" id="PF05402">
    <property type="entry name" value="PqqD"/>
    <property type="match status" value="1"/>
</dbReference>
<accession>A0ABU6MJ25</accession>
<sequence>MFKRVNKEQNLLEMVPVLETKVHYHEEKGKSGCLVIDRTSFLERLSIKYLKQPSVRKIHLDKFGSFTVKQFEEYKTVDVITKEMQQQFGEEAEPALPRLLKFLQTLEAHEWIKWEETH</sequence>
<dbReference type="EMBL" id="JARMAB010000025">
    <property type="protein sequence ID" value="MED1204672.1"/>
    <property type="molecule type" value="Genomic_DNA"/>
</dbReference>
<comment type="caution">
    <text evidence="1">The sequence shown here is derived from an EMBL/GenBank/DDBJ whole genome shotgun (WGS) entry which is preliminary data.</text>
</comment>
<organism evidence="1 2">
    <name type="scientific">Heyndrickxia acidicola</name>
    <dbReference type="NCBI Taxonomy" id="209389"/>
    <lineage>
        <taxon>Bacteria</taxon>
        <taxon>Bacillati</taxon>
        <taxon>Bacillota</taxon>
        <taxon>Bacilli</taxon>
        <taxon>Bacillales</taxon>
        <taxon>Bacillaceae</taxon>
        <taxon>Heyndrickxia</taxon>
    </lineage>
</organism>